<keyword evidence="1" id="KW-0808">Transferase</keyword>
<organism evidence="4">
    <name type="scientific">marine metagenome</name>
    <dbReference type="NCBI Taxonomy" id="408172"/>
    <lineage>
        <taxon>unclassified sequences</taxon>
        <taxon>metagenomes</taxon>
        <taxon>ecological metagenomes</taxon>
    </lineage>
</organism>
<evidence type="ECO:0000313" key="4">
    <source>
        <dbReference type="EMBL" id="SUZ74839.1"/>
    </source>
</evidence>
<evidence type="ECO:0000259" key="3">
    <source>
        <dbReference type="PROSITE" id="PS50305"/>
    </source>
</evidence>
<dbReference type="GO" id="GO:0017136">
    <property type="term" value="F:histone deacetylase activity, NAD-dependent"/>
    <property type="evidence" value="ECO:0007669"/>
    <property type="project" value="TreeGrafter"/>
</dbReference>
<name>A0A381Q8T9_9ZZZZ</name>
<dbReference type="PANTHER" id="PTHR11085:SF4">
    <property type="entry name" value="NAD-DEPENDENT PROTEIN DEACYLASE"/>
    <property type="match status" value="1"/>
</dbReference>
<dbReference type="SUPFAM" id="SSF52467">
    <property type="entry name" value="DHS-like NAD/FAD-binding domain"/>
    <property type="match status" value="1"/>
</dbReference>
<dbReference type="GO" id="GO:0070403">
    <property type="term" value="F:NAD+ binding"/>
    <property type="evidence" value="ECO:0007669"/>
    <property type="project" value="InterPro"/>
</dbReference>
<feature type="domain" description="Deacetylase sirtuin-type" evidence="3">
    <location>
        <begin position="1"/>
        <end position="253"/>
    </location>
</feature>
<evidence type="ECO:0000256" key="2">
    <source>
        <dbReference type="ARBA" id="ARBA00023027"/>
    </source>
</evidence>
<reference evidence="4" key="1">
    <citation type="submission" date="2018-05" db="EMBL/GenBank/DDBJ databases">
        <authorList>
            <person name="Lanie J.A."/>
            <person name="Ng W.-L."/>
            <person name="Kazmierczak K.M."/>
            <person name="Andrzejewski T.M."/>
            <person name="Davidsen T.M."/>
            <person name="Wayne K.J."/>
            <person name="Tettelin H."/>
            <person name="Glass J.I."/>
            <person name="Rusch D."/>
            <person name="Podicherti R."/>
            <person name="Tsui H.-C.T."/>
            <person name="Winkler M.E."/>
        </authorList>
    </citation>
    <scope>NUCLEOTIDE SEQUENCE</scope>
</reference>
<accession>A0A381Q8T9</accession>
<dbReference type="Gene3D" id="3.30.1600.10">
    <property type="entry name" value="SIR2/SIRT2 'Small Domain"/>
    <property type="match status" value="1"/>
</dbReference>
<dbReference type="PANTHER" id="PTHR11085">
    <property type="entry name" value="NAD-DEPENDENT PROTEIN DEACYLASE SIRTUIN-5, MITOCHONDRIAL-RELATED"/>
    <property type="match status" value="1"/>
</dbReference>
<proteinExistence type="predicted"/>
<dbReference type="Pfam" id="PF02146">
    <property type="entry name" value="SIR2"/>
    <property type="match status" value="1"/>
</dbReference>
<dbReference type="InterPro" id="IPR050134">
    <property type="entry name" value="NAD-dep_sirtuin_deacylases"/>
</dbReference>
<keyword evidence="2" id="KW-0520">NAD</keyword>
<dbReference type="InterPro" id="IPR029035">
    <property type="entry name" value="DHS-like_NAD/FAD-binding_dom"/>
</dbReference>
<dbReference type="PROSITE" id="PS50305">
    <property type="entry name" value="SIRTUIN"/>
    <property type="match status" value="1"/>
</dbReference>
<dbReference type="InterPro" id="IPR003000">
    <property type="entry name" value="Sirtuin"/>
</dbReference>
<dbReference type="AlphaFoldDB" id="A0A381Q8T9"/>
<gene>
    <name evidence="4" type="ORF">METZ01_LOCUS27693</name>
</gene>
<dbReference type="EMBL" id="UINC01001224">
    <property type="protein sequence ID" value="SUZ74839.1"/>
    <property type="molecule type" value="Genomic_DNA"/>
</dbReference>
<dbReference type="InterPro" id="IPR026591">
    <property type="entry name" value="Sirtuin_cat_small_dom_sf"/>
</dbReference>
<evidence type="ECO:0000256" key="1">
    <source>
        <dbReference type="ARBA" id="ARBA00022679"/>
    </source>
</evidence>
<dbReference type="Gene3D" id="3.40.50.1220">
    <property type="entry name" value="TPP-binding domain"/>
    <property type="match status" value="1"/>
</dbReference>
<protein>
    <recommendedName>
        <fullName evidence="3">Deacetylase sirtuin-type domain-containing protein</fullName>
    </recommendedName>
</protein>
<dbReference type="CDD" id="cd01407">
    <property type="entry name" value="SIR2-fam"/>
    <property type="match status" value="1"/>
</dbReference>
<sequence length="253" mass="27980">MNAHSDDLERLRTMIDTAERIVIFTGAGISTESGIPDFRSPGTGLWNKIKPIEFQDFVASDEVRQESWRRRFSGDRSMENAVPNNGHRAVAQLVQDGKASAVITQNVDNLHQDSGIDDETVIELHGNAQYAKCLSCETRYELRDLEDEYKKQGRIDPCGQCNGIIKSATISFGQAMPERAMDRARHETSRCDLFIVIGSSLVVYPAAGFPEYAKQLGAGLAIVNREETPLDHLADVTVHEEIGPSLSYVVGIN</sequence>
<dbReference type="InterPro" id="IPR026590">
    <property type="entry name" value="Ssirtuin_cat_dom"/>
</dbReference>